<evidence type="ECO:0000313" key="1">
    <source>
        <dbReference type="EMBL" id="MDK6274806.1"/>
    </source>
</evidence>
<sequence>MLFLTPEHARSIYASTCRIQGEGTPERALARQTLTAAKIHALITREAANGATVTPEQADALAGVLQGVAK</sequence>
<gene>
    <name evidence="1" type="ORF">QP116_03465</name>
</gene>
<name>A0AAP4CAK6_9MICC</name>
<reference evidence="1" key="1">
    <citation type="submission" date="2023-05" db="EMBL/GenBank/DDBJ databases">
        <title>Cataloging the Phylogenetic Diversity of Human Bladder Bacteria.</title>
        <authorList>
            <person name="Du J."/>
        </authorList>
    </citation>
    <scope>NUCLEOTIDE SEQUENCE</scope>
    <source>
        <strain evidence="1">UMB9978</strain>
    </source>
</reference>
<accession>A0AAP4CAK6</accession>
<dbReference type="EMBL" id="JASODW010000003">
    <property type="protein sequence ID" value="MDK6274806.1"/>
    <property type="molecule type" value="Genomic_DNA"/>
</dbReference>
<dbReference type="AlphaFoldDB" id="A0AAP4CAK6"/>
<dbReference type="Proteomes" id="UP001240483">
    <property type="component" value="Unassembled WGS sequence"/>
</dbReference>
<evidence type="ECO:0000313" key="2">
    <source>
        <dbReference type="Proteomes" id="UP001240483"/>
    </source>
</evidence>
<dbReference type="RefSeq" id="WP_260077550.1">
    <property type="nucleotide sequence ID" value="NZ_JALXKR010000054.1"/>
</dbReference>
<protein>
    <submittedName>
        <fullName evidence="1">Uncharacterized protein</fullName>
    </submittedName>
</protein>
<organism evidence="1 2">
    <name type="scientific">Pseudoglutamicibacter cumminsii</name>
    <dbReference type="NCBI Taxonomy" id="156979"/>
    <lineage>
        <taxon>Bacteria</taxon>
        <taxon>Bacillati</taxon>
        <taxon>Actinomycetota</taxon>
        <taxon>Actinomycetes</taxon>
        <taxon>Micrococcales</taxon>
        <taxon>Micrococcaceae</taxon>
        <taxon>Pseudoglutamicibacter</taxon>
    </lineage>
</organism>
<proteinExistence type="predicted"/>
<comment type="caution">
    <text evidence="1">The sequence shown here is derived from an EMBL/GenBank/DDBJ whole genome shotgun (WGS) entry which is preliminary data.</text>
</comment>